<dbReference type="OrthoDB" id="5404763at2"/>
<sequence>MQSLSSLLQNGSTQEIEQEISTRLAKNLSFFSTQNQKLYQALLTPPKTYNLFFDERGLNIINLEEKSFVYPYIEGKSCMLSVHLDLADLPLNNPKWSVQNNSLYLRKMEIDTFPITGEACNSMIDELERMGGVAEFHLSSDFLPSTTLFGCLGGLFLEFLRERGVSFHSLLLFEEEIDFFRISCYFVDYEALFSQVSPLSCYLFVQNLISKDIIRHYFETHKITNNFLRLELSLYDSPKIASAKALVYECYAQNSRGWGSFEDESKGLVNTLQNLHYKILQNPHRLDIPICVVGNGASLDHLLPFIKENHHKMIILSCGTALKVLKANGISPDFQVEIERIDYLKGVLEEAPLGDTPLICGNMVNPSAIALGREAYVFMRGGSGSSYLLKDTFILELSAPFVGNAGVALGCALGSDVILCGLDCGYIEGESKHAKGSYYGVEGKEIPKDAFEVRGNQDKRVFSTSIYSLSAKMMALAISHYKPKSAINLGDGAYIDGSISAKVGDFELKAKDKARAILELKECFAPQSQDFSLSSYTQELRKFVQVIESKLSTPLHSKKELFERIDEINHLCFLQSSTNPRIGVMIEGSVYHLLQTLMMCSLHYPSNEISELYIRCVELIAEALDKCVMRCALLGAK</sequence>
<dbReference type="Pfam" id="PF20157">
    <property type="entry name" value="Maf_flag10_N"/>
    <property type="match status" value="1"/>
</dbReference>
<organism evidence="3 4">
    <name type="scientific">Helicobacter brantae</name>
    <dbReference type="NCBI Taxonomy" id="375927"/>
    <lineage>
        <taxon>Bacteria</taxon>
        <taxon>Pseudomonadati</taxon>
        <taxon>Campylobacterota</taxon>
        <taxon>Epsilonproteobacteria</taxon>
        <taxon>Campylobacterales</taxon>
        <taxon>Helicobacteraceae</taxon>
        <taxon>Helicobacter</taxon>
    </lineage>
</organism>
<name>A0A3D8J1U0_9HELI</name>
<evidence type="ECO:0000259" key="2">
    <source>
        <dbReference type="Pfam" id="PF20157"/>
    </source>
</evidence>
<feature type="domain" description="6-hydroxymethylpterin diphosphokinase MptE-like" evidence="1">
    <location>
        <begin position="273"/>
        <end position="428"/>
    </location>
</feature>
<evidence type="ECO:0000313" key="4">
    <source>
        <dbReference type="Proteomes" id="UP000257045"/>
    </source>
</evidence>
<dbReference type="AlphaFoldDB" id="A0A3D8J1U0"/>
<accession>A0A3D8J1U0</accession>
<dbReference type="RefSeq" id="WP_115569271.1">
    <property type="nucleotide sequence ID" value="NZ_NXLV01000004.1"/>
</dbReference>
<keyword evidence="4" id="KW-1185">Reference proteome</keyword>
<evidence type="ECO:0000313" key="3">
    <source>
        <dbReference type="EMBL" id="RDU71125.1"/>
    </source>
</evidence>
<protein>
    <submittedName>
        <fullName evidence="3">DUF115 domain-containing protein</fullName>
    </submittedName>
</protein>
<dbReference type="InterPro" id="IPR002826">
    <property type="entry name" value="MptE-like"/>
</dbReference>
<dbReference type="PANTHER" id="PTHR41786">
    <property type="entry name" value="MOTILITY ACCESSORY FACTOR MAF"/>
    <property type="match status" value="1"/>
</dbReference>
<dbReference type="Proteomes" id="UP000257045">
    <property type="component" value="Unassembled WGS sequence"/>
</dbReference>
<reference evidence="3 4" key="1">
    <citation type="submission" date="2018-04" db="EMBL/GenBank/DDBJ databases">
        <title>Novel Campyloabacter and Helicobacter Species and Strains.</title>
        <authorList>
            <person name="Mannion A.J."/>
            <person name="Shen Z."/>
            <person name="Fox J.G."/>
        </authorList>
    </citation>
    <scope>NUCLEOTIDE SEQUENCE [LARGE SCALE GENOMIC DNA]</scope>
    <source>
        <strain evidence="3 4">MIT 04-9366</strain>
    </source>
</reference>
<proteinExistence type="predicted"/>
<dbReference type="InterPro" id="IPR045376">
    <property type="entry name" value="Maf_N"/>
</dbReference>
<gene>
    <name evidence="3" type="ORF">CQA58_03155</name>
</gene>
<dbReference type="EMBL" id="NXLV01000004">
    <property type="protein sequence ID" value="RDU71125.1"/>
    <property type="molecule type" value="Genomic_DNA"/>
</dbReference>
<dbReference type="Pfam" id="PF01973">
    <property type="entry name" value="MptE-like"/>
    <property type="match status" value="1"/>
</dbReference>
<comment type="caution">
    <text evidence="3">The sequence shown here is derived from an EMBL/GenBank/DDBJ whole genome shotgun (WGS) entry which is preliminary data.</text>
</comment>
<dbReference type="PANTHER" id="PTHR41786:SF1">
    <property type="entry name" value="6-HYDROXYMETHYLPTERIN DIPHOSPHOKINASE MPTE-LIKE DOMAIN-CONTAINING PROTEIN"/>
    <property type="match status" value="1"/>
</dbReference>
<evidence type="ECO:0000259" key="1">
    <source>
        <dbReference type="Pfam" id="PF01973"/>
    </source>
</evidence>
<feature type="domain" description="Glycosyltransferase Maf N-terminal" evidence="2">
    <location>
        <begin position="24"/>
        <end position="197"/>
    </location>
</feature>